<evidence type="ECO:0000313" key="1">
    <source>
        <dbReference type="EMBL" id="KAI0062505.1"/>
    </source>
</evidence>
<proteinExistence type="predicted"/>
<comment type="caution">
    <text evidence="1">The sequence shown here is derived from an EMBL/GenBank/DDBJ whole genome shotgun (WGS) entry which is preliminary data.</text>
</comment>
<reference evidence="1" key="2">
    <citation type="journal article" date="2022" name="New Phytol.">
        <title>Evolutionary transition to the ectomycorrhizal habit in the genomes of a hyperdiverse lineage of mushroom-forming fungi.</title>
        <authorList>
            <person name="Looney B."/>
            <person name="Miyauchi S."/>
            <person name="Morin E."/>
            <person name="Drula E."/>
            <person name="Courty P.E."/>
            <person name="Kohler A."/>
            <person name="Kuo A."/>
            <person name="LaButti K."/>
            <person name="Pangilinan J."/>
            <person name="Lipzen A."/>
            <person name="Riley R."/>
            <person name="Andreopoulos W."/>
            <person name="He G."/>
            <person name="Johnson J."/>
            <person name="Nolan M."/>
            <person name="Tritt A."/>
            <person name="Barry K.W."/>
            <person name="Grigoriev I.V."/>
            <person name="Nagy L.G."/>
            <person name="Hibbett D."/>
            <person name="Henrissat B."/>
            <person name="Matheny P.B."/>
            <person name="Labbe J."/>
            <person name="Martin F.M."/>
        </authorList>
    </citation>
    <scope>NUCLEOTIDE SEQUENCE</scope>
    <source>
        <strain evidence="1">HHB10654</strain>
    </source>
</reference>
<dbReference type="EMBL" id="MU277207">
    <property type="protein sequence ID" value="KAI0062505.1"/>
    <property type="molecule type" value="Genomic_DNA"/>
</dbReference>
<accession>A0ACB8T2Z1</accession>
<dbReference type="Proteomes" id="UP000814140">
    <property type="component" value="Unassembled WGS sequence"/>
</dbReference>
<name>A0ACB8T2Z1_9AGAM</name>
<sequence>MAVIFRDTFFDYLLRACGVRISLHPEERDPSLWPVVDQEKYPGGGAKRDGADTPHSDSSLSAEKNAANVETQAPPGRVVIDWYGPDDSANPHNWSRAKKIWVMAQTCLWTFTMYIGSSIYTSGIPDIAEKFGVSQVAATVGLTLFVVGYGLGPMIWAPMSEIPQIGRMPIYIVTCILFTALQVPTALATNYGMLMAFRFLGAFVGSPILATGGATCADMYDATWRAYAITIWGWFAIAAPTLGPVVGGFAAHAKGWRWTIWELLWLCGFTVVILFFFYPETSHTNILYRRAQRLRRLTQNPEIKSQTEVAENNFTVKDIVMMMLVRAIALNFQEPIVLALNLYIALIYALLYCWFESLPIVFIEIYGFRPQLVGLTFLGVLMGGVISIPFFFYYMRHFLERKTSANGSLRPEERMLGASIGALFIPICLFWFGWSSRPSIHWIMPIIGSSFFSFGGVFLFNSVLNYLADAYPMYAASVLAGNDLMRSGAGAAFPLFAGALYHNLGVGWASTLLGLLACAFVPIPILLYLYGEKIRRLSKRARHDI</sequence>
<reference evidence="1" key="1">
    <citation type="submission" date="2021-03" db="EMBL/GenBank/DDBJ databases">
        <authorList>
            <consortium name="DOE Joint Genome Institute"/>
            <person name="Ahrendt S."/>
            <person name="Looney B.P."/>
            <person name="Miyauchi S."/>
            <person name="Morin E."/>
            <person name="Drula E."/>
            <person name="Courty P.E."/>
            <person name="Chicoki N."/>
            <person name="Fauchery L."/>
            <person name="Kohler A."/>
            <person name="Kuo A."/>
            <person name="Labutti K."/>
            <person name="Pangilinan J."/>
            <person name="Lipzen A."/>
            <person name="Riley R."/>
            <person name="Andreopoulos W."/>
            <person name="He G."/>
            <person name="Johnson J."/>
            <person name="Barry K.W."/>
            <person name="Grigoriev I.V."/>
            <person name="Nagy L."/>
            <person name="Hibbett D."/>
            <person name="Henrissat B."/>
            <person name="Matheny P.B."/>
            <person name="Labbe J."/>
            <person name="Martin F."/>
        </authorList>
    </citation>
    <scope>NUCLEOTIDE SEQUENCE</scope>
    <source>
        <strain evidence="1">HHB10654</strain>
    </source>
</reference>
<gene>
    <name evidence="1" type="ORF">BV25DRAFT_1885184</name>
</gene>
<keyword evidence="2" id="KW-1185">Reference proteome</keyword>
<protein>
    <submittedName>
        <fullName evidence="1">MFS general substrate transporter</fullName>
    </submittedName>
</protein>
<evidence type="ECO:0000313" key="2">
    <source>
        <dbReference type="Proteomes" id="UP000814140"/>
    </source>
</evidence>
<organism evidence="1 2">
    <name type="scientific">Artomyces pyxidatus</name>
    <dbReference type="NCBI Taxonomy" id="48021"/>
    <lineage>
        <taxon>Eukaryota</taxon>
        <taxon>Fungi</taxon>
        <taxon>Dikarya</taxon>
        <taxon>Basidiomycota</taxon>
        <taxon>Agaricomycotina</taxon>
        <taxon>Agaricomycetes</taxon>
        <taxon>Russulales</taxon>
        <taxon>Auriscalpiaceae</taxon>
        <taxon>Artomyces</taxon>
    </lineage>
</organism>